<gene>
    <name evidence="2" type="ORF">PIB30_019600</name>
</gene>
<evidence type="ECO:0000256" key="1">
    <source>
        <dbReference type="SAM" id="MobiDB-lite"/>
    </source>
</evidence>
<feature type="compositionally biased region" description="Basic residues" evidence="1">
    <location>
        <begin position="170"/>
        <end position="202"/>
    </location>
</feature>
<dbReference type="EMBL" id="JASCZI010271921">
    <property type="protein sequence ID" value="MED6217650.1"/>
    <property type="molecule type" value="Genomic_DNA"/>
</dbReference>
<dbReference type="Proteomes" id="UP001341840">
    <property type="component" value="Unassembled WGS sequence"/>
</dbReference>
<evidence type="ECO:0000313" key="3">
    <source>
        <dbReference type="Proteomes" id="UP001341840"/>
    </source>
</evidence>
<sequence>MDPNPTLGPTRDTDWIHELTNHPIYTPTATPKSLFGDSSLARHLHTHQLSAFFLGTSGHSGSPKPLKVGLDLNTTANGSQESAGRNAESGGTQNSQPNPSGHNPEGRRNTSAFDRLGPGHPEPRPFGGIGSDDTQIMQDLRHRMKAMELEVKELRKENTELKNVAQDLRARRRSPPRRRERSRTHSPSKRRPRSPPRRRRHQNSSESPDSSSDESHEGRRRRPRRYKKDEKP</sequence>
<protein>
    <submittedName>
        <fullName evidence="2">Uncharacterized protein</fullName>
    </submittedName>
</protein>
<evidence type="ECO:0000313" key="2">
    <source>
        <dbReference type="EMBL" id="MED6217650.1"/>
    </source>
</evidence>
<proteinExistence type="predicted"/>
<feature type="region of interest" description="Disordered" evidence="1">
    <location>
        <begin position="64"/>
        <end position="141"/>
    </location>
</feature>
<feature type="region of interest" description="Disordered" evidence="1">
    <location>
        <begin position="156"/>
        <end position="232"/>
    </location>
</feature>
<comment type="caution">
    <text evidence="2">The sequence shown here is derived from an EMBL/GenBank/DDBJ whole genome shotgun (WGS) entry which is preliminary data.</text>
</comment>
<reference evidence="2 3" key="1">
    <citation type="journal article" date="2023" name="Plants (Basel)">
        <title>Bridging the Gap: Combining Genomics and Transcriptomics Approaches to Understand Stylosanthes scabra, an Orphan Legume from the Brazilian Caatinga.</title>
        <authorList>
            <person name="Ferreira-Neto J.R.C."/>
            <person name="da Silva M.D."/>
            <person name="Binneck E."/>
            <person name="de Melo N.F."/>
            <person name="da Silva R.H."/>
            <person name="de Melo A.L.T.M."/>
            <person name="Pandolfi V."/>
            <person name="Bustamante F.O."/>
            <person name="Brasileiro-Vidal A.C."/>
            <person name="Benko-Iseppon A.M."/>
        </authorList>
    </citation>
    <scope>NUCLEOTIDE SEQUENCE [LARGE SCALE GENOMIC DNA]</scope>
    <source>
        <tissue evidence="2">Leaves</tissue>
    </source>
</reference>
<name>A0ABU6Z5W3_9FABA</name>
<accession>A0ABU6Z5W3</accession>
<feature type="compositionally biased region" description="Polar residues" evidence="1">
    <location>
        <begin position="72"/>
        <end position="101"/>
    </location>
</feature>
<organism evidence="2 3">
    <name type="scientific">Stylosanthes scabra</name>
    <dbReference type="NCBI Taxonomy" id="79078"/>
    <lineage>
        <taxon>Eukaryota</taxon>
        <taxon>Viridiplantae</taxon>
        <taxon>Streptophyta</taxon>
        <taxon>Embryophyta</taxon>
        <taxon>Tracheophyta</taxon>
        <taxon>Spermatophyta</taxon>
        <taxon>Magnoliopsida</taxon>
        <taxon>eudicotyledons</taxon>
        <taxon>Gunneridae</taxon>
        <taxon>Pentapetalae</taxon>
        <taxon>rosids</taxon>
        <taxon>fabids</taxon>
        <taxon>Fabales</taxon>
        <taxon>Fabaceae</taxon>
        <taxon>Papilionoideae</taxon>
        <taxon>50 kb inversion clade</taxon>
        <taxon>dalbergioids sensu lato</taxon>
        <taxon>Dalbergieae</taxon>
        <taxon>Pterocarpus clade</taxon>
        <taxon>Stylosanthes</taxon>
    </lineage>
</organism>
<keyword evidence="3" id="KW-1185">Reference proteome</keyword>